<dbReference type="CDD" id="cd13408">
    <property type="entry name" value="TNFRSF7"/>
    <property type="match status" value="1"/>
</dbReference>
<accession>A0A1A6GFN1</accession>
<feature type="signal peptide" evidence="4">
    <location>
        <begin position="1"/>
        <end position="20"/>
    </location>
</feature>
<dbReference type="SUPFAM" id="SSF57586">
    <property type="entry name" value="TNF receptor-like"/>
    <property type="match status" value="1"/>
</dbReference>
<keyword evidence="4" id="KW-0732">Signal</keyword>
<feature type="chain" id="PRO_5008345567" description="TNFR-Cys domain-containing protein" evidence="4">
    <location>
        <begin position="21"/>
        <end position="292"/>
    </location>
</feature>
<feature type="non-terminal residue" evidence="6">
    <location>
        <position position="292"/>
    </location>
</feature>
<sequence length="292" mass="32276">MAWPPLYWLCLLETLVGLSATPASKSCPARHYWTRGGLCCQMCTFLVNDCSQNRTAALCDRCTPGISFSPDYHTRPHCESCRHCNSGLLIRNCTVTANAKCICSRGWQCRDQECTECDPPLNPALTIQQSEAPGPHPPPTHLPYAQAQRPLCSSHCIRIFVTFSGMFLVFILGGILVFRQRRNHGPSKLCWPHLKPHPNFTDSHSSCVLPKPPLAPTPPLLLSSLLTFTRDPPPPLLTKTQLIVFPQMKTARQNLRSLVLTAAPGRRRGVSSLSKKTTGNPSLLSTLEQGWG</sequence>
<dbReference type="PANTHER" id="PTHR47496:SF1">
    <property type="entry name" value="CD27 ANTIGEN"/>
    <property type="match status" value="1"/>
</dbReference>
<keyword evidence="3" id="KW-0812">Transmembrane</keyword>
<dbReference type="InterPro" id="IPR034000">
    <property type="entry name" value="TNFRSF7_N"/>
</dbReference>
<evidence type="ECO:0000256" key="4">
    <source>
        <dbReference type="SAM" id="SignalP"/>
    </source>
</evidence>
<evidence type="ECO:0000259" key="5">
    <source>
        <dbReference type="PROSITE" id="PS50050"/>
    </source>
</evidence>
<keyword evidence="3" id="KW-0472">Membrane</keyword>
<name>A0A1A6GFN1_NEOLE</name>
<feature type="region of interest" description="Disordered" evidence="2">
    <location>
        <begin position="268"/>
        <end position="292"/>
    </location>
</feature>
<evidence type="ECO:0000313" key="7">
    <source>
        <dbReference type="Proteomes" id="UP000092124"/>
    </source>
</evidence>
<dbReference type="GO" id="GO:0004888">
    <property type="term" value="F:transmembrane signaling receptor activity"/>
    <property type="evidence" value="ECO:0007669"/>
    <property type="project" value="InterPro"/>
</dbReference>
<evidence type="ECO:0000256" key="3">
    <source>
        <dbReference type="SAM" id="Phobius"/>
    </source>
</evidence>
<comment type="caution">
    <text evidence="1">Lacks conserved residue(s) required for the propagation of feature annotation.</text>
</comment>
<dbReference type="PROSITE" id="PS50050">
    <property type="entry name" value="TNFR_NGFR_2"/>
    <property type="match status" value="1"/>
</dbReference>
<dbReference type="InterPro" id="IPR022328">
    <property type="entry name" value="TNFR_7"/>
</dbReference>
<dbReference type="EMBL" id="LZPO01097109">
    <property type="protein sequence ID" value="OBS65063.1"/>
    <property type="molecule type" value="Genomic_DNA"/>
</dbReference>
<evidence type="ECO:0000256" key="1">
    <source>
        <dbReference type="PROSITE-ProRule" id="PRU00206"/>
    </source>
</evidence>
<dbReference type="PANTHER" id="PTHR47496">
    <property type="entry name" value="CD27"/>
    <property type="match status" value="1"/>
</dbReference>
<proteinExistence type="predicted"/>
<dbReference type="GO" id="GO:0045579">
    <property type="term" value="P:positive regulation of B cell differentiation"/>
    <property type="evidence" value="ECO:0007669"/>
    <property type="project" value="InterPro"/>
</dbReference>
<dbReference type="SMART" id="SM00208">
    <property type="entry name" value="TNFR"/>
    <property type="match status" value="2"/>
</dbReference>
<feature type="domain" description="TNFR-Cys" evidence="5">
    <location>
        <begin position="61"/>
        <end position="101"/>
    </location>
</feature>
<feature type="transmembrane region" description="Helical" evidence="3">
    <location>
        <begin position="159"/>
        <end position="178"/>
    </location>
</feature>
<dbReference type="InterPro" id="IPR053126">
    <property type="entry name" value="CD27_receptor"/>
</dbReference>
<feature type="repeat" description="TNFR-Cys" evidence="1">
    <location>
        <begin position="61"/>
        <end position="101"/>
    </location>
</feature>
<dbReference type="Proteomes" id="UP000092124">
    <property type="component" value="Unassembled WGS sequence"/>
</dbReference>
<gene>
    <name evidence="6" type="ORF">A6R68_06382</name>
</gene>
<organism evidence="6 7">
    <name type="scientific">Neotoma lepida</name>
    <name type="common">Desert woodrat</name>
    <dbReference type="NCBI Taxonomy" id="56216"/>
    <lineage>
        <taxon>Eukaryota</taxon>
        <taxon>Metazoa</taxon>
        <taxon>Chordata</taxon>
        <taxon>Craniata</taxon>
        <taxon>Vertebrata</taxon>
        <taxon>Euteleostomi</taxon>
        <taxon>Mammalia</taxon>
        <taxon>Eutheria</taxon>
        <taxon>Euarchontoglires</taxon>
        <taxon>Glires</taxon>
        <taxon>Rodentia</taxon>
        <taxon>Myomorpha</taxon>
        <taxon>Muroidea</taxon>
        <taxon>Cricetidae</taxon>
        <taxon>Neotominae</taxon>
        <taxon>Neotoma</taxon>
    </lineage>
</organism>
<dbReference type="GO" id="GO:0045582">
    <property type="term" value="P:positive regulation of T cell differentiation"/>
    <property type="evidence" value="ECO:0007669"/>
    <property type="project" value="InterPro"/>
</dbReference>
<evidence type="ECO:0000256" key="2">
    <source>
        <dbReference type="SAM" id="MobiDB-lite"/>
    </source>
</evidence>
<reference evidence="6 7" key="1">
    <citation type="submission" date="2016-06" db="EMBL/GenBank/DDBJ databases">
        <title>The Draft Genome Sequence and Annotation of the Desert Woodrat Neotoma lepida.</title>
        <authorList>
            <person name="Campbell M."/>
            <person name="Oakeson K.F."/>
            <person name="Yandell M."/>
            <person name="Halpert J.R."/>
            <person name="Dearing D."/>
        </authorList>
    </citation>
    <scope>NUCLEOTIDE SEQUENCE [LARGE SCALE GENOMIC DNA]</scope>
    <source>
        <strain evidence="6">417</strain>
        <tissue evidence="6">Liver</tissue>
    </source>
</reference>
<keyword evidence="3" id="KW-1133">Transmembrane helix</keyword>
<dbReference type="STRING" id="56216.A0A1A6GFN1"/>
<comment type="caution">
    <text evidence="6">The sequence shown here is derived from an EMBL/GenBank/DDBJ whole genome shotgun (WGS) entry which is preliminary data.</text>
</comment>
<dbReference type="AlphaFoldDB" id="A0A1A6GFN1"/>
<dbReference type="GO" id="GO:0009897">
    <property type="term" value="C:external side of plasma membrane"/>
    <property type="evidence" value="ECO:0007669"/>
    <property type="project" value="TreeGrafter"/>
</dbReference>
<dbReference type="GO" id="GO:0043066">
    <property type="term" value="P:negative regulation of apoptotic process"/>
    <property type="evidence" value="ECO:0007669"/>
    <property type="project" value="InterPro"/>
</dbReference>
<dbReference type="OrthoDB" id="9374769at2759"/>
<dbReference type="PRINTS" id="PR01960">
    <property type="entry name" value="TNFACTORR7"/>
</dbReference>
<evidence type="ECO:0000313" key="6">
    <source>
        <dbReference type="EMBL" id="OBS65063.1"/>
    </source>
</evidence>
<dbReference type="Gene3D" id="2.10.50.10">
    <property type="entry name" value="Tumor Necrosis Factor Receptor, subunit A, domain 2"/>
    <property type="match status" value="1"/>
</dbReference>
<protein>
    <recommendedName>
        <fullName evidence="5">TNFR-Cys domain-containing protein</fullName>
    </recommendedName>
</protein>
<dbReference type="InterPro" id="IPR001368">
    <property type="entry name" value="TNFR/NGFR_Cys_rich_reg"/>
</dbReference>
<feature type="compositionally biased region" description="Polar residues" evidence="2">
    <location>
        <begin position="271"/>
        <end position="292"/>
    </location>
</feature>
<keyword evidence="7" id="KW-1185">Reference proteome</keyword>